<sequence length="838" mass="95740">MRISTAPWEDAADLDAGIRGVTFPGFLGSRFDLGGLRLLIYRFMLKLGVSQGGEGRRGGEMVRSGEKRHFFPLTSLQIGDLQSYLAELTIFLCPDTKKFLILLDNRPWLVDQDTKPAHLWQLMVTKSRFSPFANTKSRRKRNETGGNVVLPERVSAPHLLNKSSRWYSVIDEAVREKKLQVNKLKDSRILNRELHQTLYGFIIFEVDWADVRGINYLNELQTDTSMAVESKIMKRWEFESVNQALESIRIWFSGNDSERKLLQNYLNCISSNDDEFYDARKDFLPSEWNSENLTSDNDDSGYVECIMESSSLTGSSFTQPPCAGPYKRRKITKSDVGSMPEESYSEVVISPRYSSSPCSSCGSDSERDQQVMEPCTYKDVLICFRFNDHDLPFRLKEVILSDVRLLTLLEYGLPSWVIFLQSYPVFCKIYRPWMCPLARALYVLMSIITVLIGFYDLYKNVPMLKATASRLFGPLFDWIETWEMITRLKYLGTMLFLHNFQQAFTWSLKIVNAAKSALSVLTKPILGPLLEVFEFTLPIWNLFAETVGYLSSVVMVSLETSWSVVISTMQMIILPIWFVFSTVLNIVNSVVYPVVWLLWEVLAAPFHLVVWLVNFVAEIFVDVVSVLKQTWPTLSALSQVGSLPRSSGFSSESSIWGSLWKDLLYQIFRAIRSILYGFVAFFSTCNRHRLRPDGSTFTITFKYFLGVYLMSQLEHDIPHLVKELGSILIKINLCVLHMFLCSTDFRSRIGSKMLLNLFHTCCEFSSKLEGKLKLDSIGVVKLALAIIKLIQRKLSKGENESNVYGDRTISSRDGILLGWGLHTNIALEESCTGFIHQP</sequence>
<name>A0A5J9UZK3_9POAL</name>
<gene>
    <name evidence="2" type="ORF">EJB05_20261</name>
</gene>
<dbReference type="Gramene" id="TVU28731">
    <property type="protein sequence ID" value="TVU28731"/>
    <property type="gene ID" value="EJB05_20261"/>
</dbReference>
<evidence type="ECO:0000313" key="3">
    <source>
        <dbReference type="Proteomes" id="UP000324897"/>
    </source>
</evidence>
<keyword evidence="1" id="KW-1133">Transmembrane helix</keyword>
<dbReference type="AlphaFoldDB" id="A0A5J9UZK3"/>
<accession>A0A5J9UZK3</accession>
<evidence type="ECO:0000313" key="2">
    <source>
        <dbReference type="EMBL" id="TVU28731.1"/>
    </source>
</evidence>
<keyword evidence="1" id="KW-0472">Membrane</keyword>
<dbReference type="EMBL" id="RWGY01000011">
    <property type="protein sequence ID" value="TVU28731.1"/>
    <property type="molecule type" value="Genomic_DNA"/>
</dbReference>
<feature type="non-terminal residue" evidence="2">
    <location>
        <position position="1"/>
    </location>
</feature>
<keyword evidence="3" id="KW-1185">Reference proteome</keyword>
<reference evidence="2 3" key="1">
    <citation type="journal article" date="2019" name="Sci. Rep.">
        <title>A high-quality genome of Eragrostis curvula grass provides insights into Poaceae evolution and supports new strategies to enhance forage quality.</title>
        <authorList>
            <person name="Carballo J."/>
            <person name="Santos B.A.C.M."/>
            <person name="Zappacosta D."/>
            <person name="Garbus I."/>
            <person name="Selva J.P."/>
            <person name="Gallo C.A."/>
            <person name="Diaz A."/>
            <person name="Albertini E."/>
            <person name="Caccamo M."/>
            <person name="Echenique V."/>
        </authorList>
    </citation>
    <scope>NUCLEOTIDE SEQUENCE [LARGE SCALE GENOMIC DNA]</scope>
    <source>
        <strain evidence="3">cv. Victoria</strain>
        <tissue evidence="2">Leaf</tissue>
    </source>
</reference>
<evidence type="ECO:0000256" key="1">
    <source>
        <dbReference type="SAM" id="Phobius"/>
    </source>
</evidence>
<dbReference type="PANTHER" id="PTHR34553">
    <property type="entry name" value="OS05G0597400 PROTEIN"/>
    <property type="match status" value="1"/>
</dbReference>
<feature type="transmembrane region" description="Helical" evidence="1">
    <location>
        <begin position="440"/>
        <end position="458"/>
    </location>
</feature>
<keyword evidence="1" id="KW-0812">Transmembrane</keyword>
<proteinExistence type="predicted"/>
<protein>
    <submittedName>
        <fullName evidence="2">Uncharacterized protein</fullName>
    </submittedName>
</protein>
<dbReference type="Proteomes" id="UP000324897">
    <property type="component" value="Chromosome 1"/>
</dbReference>
<dbReference type="PANTHER" id="PTHR34553:SF4">
    <property type="entry name" value="G1_S-SPECIFIC CYCLIN-E PROTEIN"/>
    <property type="match status" value="1"/>
</dbReference>
<organism evidence="2 3">
    <name type="scientific">Eragrostis curvula</name>
    <name type="common">weeping love grass</name>
    <dbReference type="NCBI Taxonomy" id="38414"/>
    <lineage>
        <taxon>Eukaryota</taxon>
        <taxon>Viridiplantae</taxon>
        <taxon>Streptophyta</taxon>
        <taxon>Embryophyta</taxon>
        <taxon>Tracheophyta</taxon>
        <taxon>Spermatophyta</taxon>
        <taxon>Magnoliopsida</taxon>
        <taxon>Liliopsida</taxon>
        <taxon>Poales</taxon>
        <taxon>Poaceae</taxon>
        <taxon>PACMAD clade</taxon>
        <taxon>Chloridoideae</taxon>
        <taxon>Eragrostideae</taxon>
        <taxon>Eragrostidinae</taxon>
        <taxon>Eragrostis</taxon>
    </lineage>
</organism>
<comment type="caution">
    <text evidence="2">The sequence shown here is derived from an EMBL/GenBank/DDBJ whole genome shotgun (WGS) entry which is preliminary data.</text>
</comment>
<dbReference type="OrthoDB" id="1915931at2759"/>
<feature type="transmembrane region" description="Helical" evidence="1">
    <location>
        <begin position="564"/>
        <end position="587"/>
    </location>
</feature>